<proteinExistence type="predicted"/>
<reference evidence="1 2" key="1">
    <citation type="journal article" date="2014" name="Genome Announc.">
        <title>Whole-Genome Sequencing of Salmonella enterica subsp. enterica Serovar Cubana Strains Isolated from Agricultural Sources.</title>
        <authorList>
            <person name="Benahmed F.H."/>
            <person name="Gopinath G.R."/>
            <person name="Wang H."/>
            <person name="Jean-Gilles Beaubrun J."/>
            <person name="Grim C."/>
            <person name="Cheng C.M."/>
            <person name="McClelland M."/>
            <person name="Ayers S."/>
            <person name="Abbott J."/>
            <person name="Desai P."/>
            <person name="Frye J.G."/>
            <person name="Weinstock G."/>
            <person name="Hammack T.S."/>
            <person name="Hanes D.E."/>
            <person name="Rasmussen M.A."/>
            <person name="Davidson M.K."/>
        </authorList>
    </citation>
    <scope>NUCLEOTIDE SEQUENCE [LARGE SCALE GENOMIC DNA]</scope>
    <source>
        <strain evidence="1">76814</strain>
    </source>
</reference>
<dbReference type="AlphaFoldDB" id="V7IUG4"/>
<dbReference type="HOGENOM" id="CLU_3047803_0_0_6"/>
<evidence type="ECO:0000313" key="1">
    <source>
        <dbReference type="EMBL" id="ETA88936.1"/>
    </source>
</evidence>
<sequence>MVIINKQRAFRQAENNKPGTGVRGHFLADREAGNNYAGIPGLLPVSGRKAEHRF</sequence>
<dbReference type="EMBL" id="AZGR01000020">
    <property type="protein sequence ID" value="ETA88936.1"/>
    <property type="molecule type" value="Genomic_DNA"/>
</dbReference>
<comment type="caution">
    <text evidence="1">The sequence shown here is derived from an EMBL/GenBank/DDBJ whole genome shotgun (WGS) entry which is preliminary data.</text>
</comment>
<dbReference type="Proteomes" id="UP000018534">
    <property type="component" value="Unassembled WGS sequence"/>
</dbReference>
<evidence type="ECO:0000313" key="2">
    <source>
        <dbReference type="Proteomes" id="UP000018534"/>
    </source>
</evidence>
<dbReference type="PATRIC" id="fig|1192560.4.peg.927"/>
<protein>
    <submittedName>
        <fullName evidence="1">Uncharacterized protein</fullName>
    </submittedName>
</protein>
<organism evidence="1 2">
    <name type="scientific">Salmonella enterica subsp. enterica serovar Cubana str. 76814</name>
    <dbReference type="NCBI Taxonomy" id="1192560"/>
    <lineage>
        <taxon>Bacteria</taxon>
        <taxon>Pseudomonadati</taxon>
        <taxon>Pseudomonadota</taxon>
        <taxon>Gammaproteobacteria</taxon>
        <taxon>Enterobacterales</taxon>
        <taxon>Enterobacteriaceae</taxon>
        <taxon>Salmonella</taxon>
    </lineage>
</organism>
<gene>
    <name evidence="1" type="ORF">A628_01013</name>
</gene>
<name>V7IUG4_SALET</name>
<accession>V7IUG4</accession>